<organism evidence="1 2">
    <name type="scientific">Mycobacterium phage Fortunato</name>
    <dbReference type="NCBI Taxonomy" id="1882439"/>
    <lineage>
        <taxon>Viruses</taxon>
        <taxon>Duplodnaviria</taxon>
        <taxon>Heunggongvirae</taxon>
        <taxon>Uroviricota</taxon>
        <taxon>Caudoviricetes</taxon>
        <taxon>Bclasvirinae</taxon>
        <taxon>Coopervirus</taxon>
        <taxon>Coopervirus fortunato</taxon>
    </lineage>
</organism>
<keyword evidence="2" id="KW-1185">Reference proteome</keyword>
<reference evidence="2" key="1">
    <citation type="submission" date="2016-07" db="EMBL/GenBank/DDBJ databases">
        <authorList>
            <person name="Edmondson J.L."/>
            <person name="Brown K.M."/>
            <person name="Clay L.G."/>
            <person name="Dean J.R."/>
            <person name="Godwin C.O."/>
            <person name="Hill N.P."/>
            <person name="Jones J."/>
            <person name="Jones M.B."/>
            <person name="Lynch M.K."/>
            <person name="Martin S."/>
            <person name="Roark C.M."/>
            <person name="Rogers R.G."/>
            <person name="Savage M.R."/>
            <person name="Schaal D.L."/>
            <person name="Thomason K.A."/>
            <person name="Woodall A.M."/>
            <person name="Plymale R."/>
            <person name="Reyna N."/>
            <person name="Garlena R.A."/>
            <person name="Russell D.A."/>
            <person name="Pope W.H."/>
            <person name="Jacobs-Sera D."/>
            <person name="Hendrix R.W."/>
            <person name="Hatfull G.F."/>
        </authorList>
    </citation>
    <scope>NUCLEOTIDE SEQUENCE [LARGE SCALE GENOMIC DNA]</scope>
</reference>
<evidence type="ECO:0000313" key="2">
    <source>
        <dbReference type="Proteomes" id="UP000222191"/>
    </source>
</evidence>
<gene>
    <name evidence="1" type="ORF">SEA_FORTUNATO_37</name>
</gene>
<dbReference type="Proteomes" id="UP000222191">
    <property type="component" value="Segment"/>
</dbReference>
<name>A0A1D8EYK8_9CAUD</name>
<accession>A0A1D8EYK8</accession>
<dbReference type="Pfam" id="PF23888">
    <property type="entry name" value="DUF7240"/>
    <property type="match status" value="1"/>
</dbReference>
<proteinExistence type="predicted"/>
<dbReference type="InterPro" id="IPR055664">
    <property type="entry name" value="DUF7240"/>
</dbReference>
<sequence>MMAAHNWRALRTKALENGHSDLMAWPNMHVVLDAMEQLGLESAVAGAKTQVEAKTEMTRYYDKLYKPDITAMVINGDGYLPPPPGFSEEEMEASFDAFLSSGTR</sequence>
<evidence type="ECO:0000313" key="1">
    <source>
        <dbReference type="EMBL" id="AOT27306.1"/>
    </source>
</evidence>
<dbReference type="EMBL" id="KX589269">
    <property type="protein sequence ID" value="AOT27306.1"/>
    <property type="molecule type" value="Genomic_DNA"/>
</dbReference>
<protein>
    <submittedName>
        <fullName evidence="1">Uncharacterized protein</fullName>
    </submittedName>
</protein>